<reference evidence="8" key="1">
    <citation type="journal article" date="2019" name="Int. J. Syst. Evol. Microbiol.">
        <title>The Global Catalogue of Microorganisms (GCM) 10K type strain sequencing project: providing services to taxonomists for standard genome sequencing and annotation.</title>
        <authorList>
            <consortium name="The Broad Institute Genomics Platform"/>
            <consortium name="The Broad Institute Genome Sequencing Center for Infectious Disease"/>
            <person name="Wu L."/>
            <person name="Ma J."/>
        </authorList>
    </citation>
    <scope>NUCLEOTIDE SEQUENCE [LARGE SCALE GENOMIC DNA]</scope>
    <source>
        <strain evidence="8">KCTC 52438</strain>
    </source>
</reference>
<dbReference type="InterPro" id="IPR016983">
    <property type="entry name" value="UCP031804"/>
</dbReference>
<organism evidence="7 8">
    <name type="scientific">Litoribrevibacter euphylliae</name>
    <dbReference type="NCBI Taxonomy" id="1834034"/>
    <lineage>
        <taxon>Bacteria</taxon>
        <taxon>Pseudomonadati</taxon>
        <taxon>Pseudomonadota</taxon>
        <taxon>Gammaproteobacteria</taxon>
        <taxon>Oceanospirillales</taxon>
        <taxon>Oceanospirillaceae</taxon>
        <taxon>Litoribrevibacter</taxon>
    </lineage>
</organism>
<dbReference type="InterPro" id="IPR010652">
    <property type="entry name" value="DUF1232"/>
</dbReference>
<accession>A0ABV7H8L8</accession>
<keyword evidence="8" id="KW-1185">Reference proteome</keyword>
<feature type="domain" description="DUF1232" evidence="6">
    <location>
        <begin position="57"/>
        <end position="90"/>
    </location>
</feature>
<comment type="caution">
    <text evidence="7">The sequence shown here is derived from an EMBL/GenBank/DDBJ whole genome shotgun (WGS) entry which is preliminary data.</text>
</comment>
<evidence type="ECO:0000313" key="7">
    <source>
        <dbReference type="EMBL" id="MFC3150258.1"/>
    </source>
</evidence>
<evidence type="ECO:0000256" key="5">
    <source>
        <dbReference type="SAM" id="MobiDB-lite"/>
    </source>
</evidence>
<evidence type="ECO:0000313" key="8">
    <source>
        <dbReference type="Proteomes" id="UP001595476"/>
    </source>
</evidence>
<dbReference type="RefSeq" id="WP_386716729.1">
    <property type="nucleotide sequence ID" value="NZ_JBHRSZ010000002.1"/>
</dbReference>
<evidence type="ECO:0000256" key="3">
    <source>
        <dbReference type="ARBA" id="ARBA00022989"/>
    </source>
</evidence>
<gene>
    <name evidence="7" type="ORF">ACFOEK_04400</name>
</gene>
<protein>
    <submittedName>
        <fullName evidence="7">YkvA family protein</fullName>
    </submittedName>
</protein>
<dbReference type="EMBL" id="JBHRSZ010000002">
    <property type="protein sequence ID" value="MFC3150258.1"/>
    <property type="molecule type" value="Genomic_DNA"/>
</dbReference>
<evidence type="ECO:0000259" key="6">
    <source>
        <dbReference type="Pfam" id="PF06803"/>
    </source>
</evidence>
<comment type="subcellular location">
    <subcellularLocation>
        <location evidence="1">Endomembrane system</location>
        <topology evidence="1">Multi-pass membrane protein</topology>
    </subcellularLocation>
</comment>
<sequence>MKTGRTANNHLTTDTPATERGVWRKLKRHSKRIGREVVETTLKLYYSARDERTPTWARTVIYGALAYFLIPIDAIPDLLPGGYADDFTTLLAAIATVGMYIKPEHKSKAKEQTDHWFKQGKDTEDKIETSKR</sequence>
<dbReference type="Proteomes" id="UP001595476">
    <property type="component" value="Unassembled WGS sequence"/>
</dbReference>
<evidence type="ECO:0000256" key="2">
    <source>
        <dbReference type="ARBA" id="ARBA00022692"/>
    </source>
</evidence>
<keyword evidence="3" id="KW-1133">Transmembrane helix</keyword>
<evidence type="ECO:0000256" key="1">
    <source>
        <dbReference type="ARBA" id="ARBA00004127"/>
    </source>
</evidence>
<keyword evidence="2" id="KW-0812">Transmembrane</keyword>
<keyword evidence="4" id="KW-0472">Membrane</keyword>
<name>A0ABV7H8L8_9GAMM</name>
<feature type="region of interest" description="Disordered" evidence="5">
    <location>
        <begin position="105"/>
        <end position="132"/>
    </location>
</feature>
<dbReference type="PIRSF" id="PIRSF031804">
    <property type="entry name" value="UCP031804"/>
    <property type="match status" value="1"/>
</dbReference>
<evidence type="ECO:0000256" key="4">
    <source>
        <dbReference type="ARBA" id="ARBA00023136"/>
    </source>
</evidence>
<dbReference type="Pfam" id="PF06803">
    <property type="entry name" value="DUF1232"/>
    <property type="match status" value="1"/>
</dbReference>
<proteinExistence type="predicted"/>